<name>A0A369K8T4_HYPMA</name>
<sequence>MARKHSPVENPEQEQEQEMPRTNKNRTMSDNLSQPRSSSPTAAGDAPATVRMFNNLRGGRINGGNYTAAGGDFITIQGNAPPEQIAAFLQAAAPRQPGASPDMFSNAKDVDISGVEATAVGGRVLNFTMMQPATAASESGNRTGESPKDGRAPDVDAGQ</sequence>
<keyword evidence="3" id="KW-1185">Reference proteome</keyword>
<accession>A0A369K8T4</accession>
<gene>
    <name evidence="2" type="ORF">Hypma_001517</name>
</gene>
<proteinExistence type="predicted"/>
<dbReference type="InParanoid" id="A0A369K8T4"/>
<feature type="compositionally biased region" description="Basic and acidic residues" evidence="1">
    <location>
        <begin position="145"/>
        <end position="159"/>
    </location>
</feature>
<evidence type="ECO:0000256" key="1">
    <source>
        <dbReference type="SAM" id="MobiDB-lite"/>
    </source>
</evidence>
<evidence type="ECO:0000313" key="2">
    <source>
        <dbReference type="EMBL" id="RDB28204.1"/>
    </source>
</evidence>
<feature type="region of interest" description="Disordered" evidence="1">
    <location>
        <begin position="1"/>
        <end position="50"/>
    </location>
</feature>
<feature type="compositionally biased region" description="Polar residues" evidence="1">
    <location>
        <begin position="20"/>
        <end position="41"/>
    </location>
</feature>
<dbReference type="Proteomes" id="UP000076154">
    <property type="component" value="Unassembled WGS sequence"/>
</dbReference>
<feature type="region of interest" description="Disordered" evidence="1">
    <location>
        <begin position="131"/>
        <end position="159"/>
    </location>
</feature>
<organism evidence="2 3">
    <name type="scientific">Hypsizygus marmoreus</name>
    <name type="common">White beech mushroom</name>
    <name type="synonym">Agaricus marmoreus</name>
    <dbReference type="NCBI Taxonomy" id="39966"/>
    <lineage>
        <taxon>Eukaryota</taxon>
        <taxon>Fungi</taxon>
        <taxon>Dikarya</taxon>
        <taxon>Basidiomycota</taxon>
        <taxon>Agaricomycotina</taxon>
        <taxon>Agaricomycetes</taxon>
        <taxon>Agaricomycetidae</taxon>
        <taxon>Agaricales</taxon>
        <taxon>Tricholomatineae</taxon>
        <taxon>Lyophyllaceae</taxon>
        <taxon>Hypsizygus</taxon>
    </lineage>
</organism>
<reference evidence="2" key="1">
    <citation type="submission" date="2018-04" db="EMBL/GenBank/DDBJ databases">
        <title>Whole genome sequencing of Hypsizygus marmoreus.</title>
        <authorList>
            <person name="Choi I.-G."/>
            <person name="Min B."/>
            <person name="Kim J.-G."/>
            <person name="Kim S."/>
            <person name="Oh Y.-L."/>
            <person name="Kong W.-S."/>
            <person name="Park H."/>
            <person name="Jeong J."/>
            <person name="Song E.-S."/>
        </authorList>
    </citation>
    <scope>NUCLEOTIDE SEQUENCE [LARGE SCALE GENOMIC DNA]</scope>
    <source>
        <strain evidence="2">51987-8</strain>
    </source>
</reference>
<dbReference type="EMBL" id="LUEZ02000012">
    <property type="protein sequence ID" value="RDB28204.1"/>
    <property type="molecule type" value="Genomic_DNA"/>
</dbReference>
<comment type="caution">
    <text evidence="2">The sequence shown here is derived from an EMBL/GenBank/DDBJ whole genome shotgun (WGS) entry which is preliminary data.</text>
</comment>
<dbReference type="AlphaFoldDB" id="A0A369K8T4"/>
<evidence type="ECO:0000313" key="3">
    <source>
        <dbReference type="Proteomes" id="UP000076154"/>
    </source>
</evidence>
<protein>
    <submittedName>
        <fullName evidence="2">Uncharacterized protein</fullName>
    </submittedName>
</protein>
<feature type="compositionally biased region" description="Polar residues" evidence="1">
    <location>
        <begin position="131"/>
        <end position="144"/>
    </location>
</feature>